<organism evidence="2 3">
    <name type="scientific">Streptomyces candidus</name>
    <dbReference type="NCBI Taxonomy" id="67283"/>
    <lineage>
        <taxon>Bacteria</taxon>
        <taxon>Bacillati</taxon>
        <taxon>Actinomycetota</taxon>
        <taxon>Actinomycetes</taxon>
        <taxon>Kitasatosporales</taxon>
        <taxon>Streptomycetaceae</taxon>
        <taxon>Streptomyces</taxon>
    </lineage>
</organism>
<evidence type="ECO:0000313" key="3">
    <source>
        <dbReference type="Proteomes" id="UP000540423"/>
    </source>
</evidence>
<dbReference type="InterPro" id="IPR011047">
    <property type="entry name" value="Quinoprotein_ADH-like_sf"/>
</dbReference>
<evidence type="ECO:0000313" key="2">
    <source>
        <dbReference type="EMBL" id="MBB6438463.1"/>
    </source>
</evidence>
<dbReference type="Proteomes" id="UP000540423">
    <property type="component" value="Unassembled WGS sequence"/>
</dbReference>
<dbReference type="InterPro" id="IPR002372">
    <property type="entry name" value="PQQ_rpt_dom"/>
</dbReference>
<protein>
    <submittedName>
        <fullName evidence="2">Outer membrane protein assembly factor BamB</fullName>
    </submittedName>
</protein>
<dbReference type="Pfam" id="PF13360">
    <property type="entry name" value="PQQ_2"/>
    <property type="match status" value="1"/>
</dbReference>
<dbReference type="SUPFAM" id="SSF50998">
    <property type="entry name" value="Quinoprotein alcohol dehydrogenase-like"/>
    <property type="match status" value="1"/>
</dbReference>
<evidence type="ECO:0000259" key="1">
    <source>
        <dbReference type="Pfam" id="PF13360"/>
    </source>
</evidence>
<dbReference type="Gene3D" id="2.130.10.10">
    <property type="entry name" value="YVTN repeat-like/Quinoprotein amine dehydrogenase"/>
    <property type="match status" value="2"/>
</dbReference>
<comment type="caution">
    <text evidence="2">The sequence shown here is derived from an EMBL/GenBank/DDBJ whole genome shotgun (WGS) entry which is preliminary data.</text>
</comment>
<sequence length="414" mass="44620">MAFALPVPVVTTDVKVAGSWLTDTVYVKPGVASISGYDIADGTRLWTIALPGQLCAASHHTSKDNRTAIAFEATKPRTTKDTVPCTEVGAIDLTKGKLLWSRSVSGGTAADDQKVRFDEVTLSGNTVAASGDKGGAAWGLTDGRELWKPQLNAEKCADVGYGGGETLAAVRRCGPYESLYWEVQNINTATREPISTFRMPTGFAYPSIVSTRPLVVTAKLFSASGDVSDSRDFFSIDEKTGKLKTIIPAPRDRYVVDCTFDEVEGCRGVVVGNDRIYFPTEEHQVGTEEFVRTNEIVSFDLTTGKPTSDKADAGVRHAMYPLRMDGGNLIAYREPVFGEGSKQIVSIGGDSFTPVTLLASHVRGSTHDTECAFSYGAEILYTHGRMFMSDGMIGKPRKTSTGERTCLALAYTTV</sequence>
<dbReference type="InterPro" id="IPR015943">
    <property type="entry name" value="WD40/YVTN_repeat-like_dom_sf"/>
</dbReference>
<keyword evidence="3" id="KW-1185">Reference proteome</keyword>
<gene>
    <name evidence="2" type="ORF">HNQ79_004975</name>
</gene>
<feature type="domain" description="Pyrrolo-quinoline quinone repeat" evidence="1">
    <location>
        <begin position="23"/>
        <end position="151"/>
    </location>
</feature>
<reference evidence="2 3" key="1">
    <citation type="submission" date="2020-08" db="EMBL/GenBank/DDBJ databases">
        <title>Genomic Encyclopedia of Type Strains, Phase IV (KMG-IV): sequencing the most valuable type-strain genomes for metagenomic binning, comparative biology and taxonomic classification.</title>
        <authorList>
            <person name="Goeker M."/>
        </authorList>
    </citation>
    <scope>NUCLEOTIDE SEQUENCE [LARGE SCALE GENOMIC DNA]</scope>
    <source>
        <strain evidence="2 3">DSM 40141</strain>
    </source>
</reference>
<name>A0A7X0LRB5_9ACTN</name>
<accession>A0A7X0LRB5</accession>
<dbReference type="EMBL" id="JACHEM010000014">
    <property type="protein sequence ID" value="MBB6438463.1"/>
    <property type="molecule type" value="Genomic_DNA"/>
</dbReference>
<dbReference type="AlphaFoldDB" id="A0A7X0LRB5"/>
<proteinExistence type="predicted"/>